<dbReference type="PROSITE" id="PS50113">
    <property type="entry name" value="PAC"/>
    <property type="match status" value="1"/>
</dbReference>
<organism evidence="5 6">
    <name type="scientific">Sorangium atrum</name>
    <dbReference type="NCBI Taxonomy" id="2995308"/>
    <lineage>
        <taxon>Bacteria</taxon>
        <taxon>Pseudomonadati</taxon>
        <taxon>Myxococcota</taxon>
        <taxon>Polyangia</taxon>
        <taxon>Polyangiales</taxon>
        <taxon>Polyangiaceae</taxon>
        <taxon>Sorangium</taxon>
    </lineage>
</organism>
<dbReference type="PANTHER" id="PTHR33745">
    <property type="entry name" value="RSBT ANTAGONIST PROTEIN RSBS-RELATED"/>
    <property type="match status" value="1"/>
</dbReference>
<dbReference type="Pfam" id="PF08448">
    <property type="entry name" value="PAS_4"/>
    <property type="match status" value="1"/>
</dbReference>
<dbReference type="RefSeq" id="WP_272101075.1">
    <property type="nucleotide sequence ID" value="NZ_JAQNDK010000004.1"/>
</dbReference>
<feature type="domain" description="PAC" evidence="3">
    <location>
        <begin position="92"/>
        <end position="145"/>
    </location>
</feature>
<reference evidence="5 6" key="1">
    <citation type="submission" date="2023-01" db="EMBL/GenBank/DDBJ databases">
        <title>Minimal conservation of predation-associated metabolite biosynthetic gene clusters underscores biosynthetic potential of Myxococcota including descriptions for ten novel species: Archangium lansinium sp. nov., Myxococcus landrumus sp. nov., Nannocystis bai.</title>
        <authorList>
            <person name="Ahearne A."/>
            <person name="Stevens C."/>
            <person name="Dowd S."/>
        </authorList>
    </citation>
    <scope>NUCLEOTIDE SEQUENCE [LARGE SCALE GENOMIC DNA]</scope>
    <source>
        <strain evidence="5 6">WIWO2</strain>
    </source>
</reference>
<dbReference type="SUPFAM" id="SSF55785">
    <property type="entry name" value="PYP-like sensor domain (PAS domain)"/>
    <property type="match status" value="2"/>
</dbReference>
<keyword evidence="1" id="KW-0597">Phosphoprotein</keyword>
<dbReference type="InterPro" id="IPR013656">
    <property type="entry name" value="PAS_4"/>
</dbReference>
<proteinExistence type="predicted"/>
<evidence type="ECO:0000313" key="6">
    <source>
        <dbReference type="Proteomes" id="UP001217485"/>
    </source>
</evidence>
<dbReference type="PANTHER" id="PTHR33745:SF3">
    <property type="entry name" value="RSBT CO-ANTAGONIST PROTEIN RSBRC"/>
    <property type="match status" value="1"/>
</dbReference>
<dbReference type="SMART" id="SM00091">
    <property type="entry name" value="PAS"/>
    <property type="match status" value="2"/>
</dbReference>
<dbReference type="NCBIfam" id="TIGR00229">
    <property type="entry name" value="sensory_box"/>
    <property type="match status" value="2"/>
</dbReference>
<name>A0ABT5C966_9BACT</name>
<dbReference type="InterPro" id="IPR000700">
    <property type="entry name" value="PAS-assoc_C"/>
</dbReference>
<dbReference type="Gene3D" id="3.30.450.20">
    <property type="entry name" value="PAS domain"/>
    <property type="match status" value="2"/>
</dbReference>
<dbReference type="InterPro" id="IPR013655">
    <property type="entry name" value="PAS_fold_3"/>
</dbReference>
<accession>A0ABT5C966</accession>
<dbReference type="InterPro" id="IPR035965">
    <property type="entry name" value="PAS-like_dom_sf"/>
</dbReference>
<sequence>MKETTAKEQQDVLGARARRMLDAAPTILCVVGLDERRLIEHNAALARSLGCTEEELSTRGVEALSDRIHPGDMAGLAASAERLKGARDGEVIEGELRARGREGDERIFAVRAEVFARSEDGSAREIFLSAEDVTERKRREQRLHRSEALLATFCDHAPVLLYAKDREGAFLLVSRSVEELVGATPGSMLGKTDSDFFPSEVASIYNDVDDLVRRNGAPFEAEDPVPHAQGEKTFYSIKFPLRGEGIPEGSVAGISVDITRVKAAEREREAARDELIAAQQDTIRELVTPLLPIAEGVLVMPLIGFFDSARASRIIETLLQGVARHSARIAIIDITGVKAVDVQVAEMLVHAARAVGLLGAQVVLTGIQPAIAQTLIELDVDLRGLVTAGTLRSGIAHALKRT</sequence>
<dbReference type="Gene3D" id="3.30.750.24">
    <property type="entry name" value="STAS domain"/>
    <property type="match status" value="1"/>
</dbReference>
<keyword evidence="6" id="KW-1185">Reference proteome</keyword>
<dbReference type="Pfam" id="PF08447">
    <property type="entry name" value="PAS_3"/>
    <property type="match status" value="1"/>
</dbReference>
<dbReference type="CDD" id="cd07041">
    <property type="entry name" value="STAS_RsbR_RsbS_like"/>
    <property type="match status" value="1"/>
</dbReference>
<dbReference type="EMBL" id="JAQNDK010000004">
    <property type="protein sequence ID" value="MDC0682925.1"/>
    <property type="molecule type" value="Genomic_DNA"/>
</dbReference>
<dbReference type="Proteomes" id="UP001217485">
    <property type="component" value="Unassembled WGS sequence"/>
</dbReference>
<dbReference type="PROSITE" id="PS50801">
    <property type="entry name" value="STAS"/>
    <property type="match status" value="1"/>
</dbReference>
<evidence type="ECO:0000313" key="5">
    <source>
        <dbReference type="EMBL" id="MDC0682925.1"/>
    </source>
</evidence>
<dbReference type="InterPro" id="IPR000014">
    <property type="entry name" value="PAS"/>
</dbReference>
<dbReference type="CDD" id="cd00130">
    <property type="entry name" value="PAS"/>
    <property type="match status" value="1"/>
</dbReference>
<dbReference type="InterPro" id="IPR051932">
    <property type="entry name" value="Bact_StressResp_Reg"/>
</dbReference>
<gene>
    <name evidence="5" type="ORF">POL72_34680</name>
</gene>
<evidence type="ECO:0000259" key="3">
    <source>
        <dbReference type="PROSITE" id="PS50113"/>
    </source>
</evidence>
<comment type="caution">
    <text evidence="5">The sequence shown here is derived from an EMBL/GenBank/DDBJ whole genome shotgun (WGS) entry which is preliminary data.</text>
</comment>
<dbReference type="InterPro" id="IPR036513">
    <property type="entry name" value="STAS_dom_sf"/>
</dbReference>
<dbReference type="SUPFAM" id="SSF52091">
    <property type="entry name" value="SpoIIaa-like"/>
    <property type="match status" value="1"/>
</dbReference>
<feature type="domain" description="STAS" evidence="4">
    <location>
        <begin position="287"/>
        <end position="402"/>
    </location>
</feature>
<dbReference type="PROSITE" id="PS50112">
    <property type="entry name" value="PAS"/>
    <property type="match status" value="1"/>
</dbReference>
<feature type="domain" description="PAS" evidence="2">
    <location>
        <begin position="146"/>
        <end position="215"/>
    </location>
</feature>
<evidence type="ECO:0000256" key="1">
    <source>
        <dbReference type="ARBA" id="ARBA00022553"/>
    </source>
</evidence>
<evidence type="ECO:0000259" key="2">
    <source>
        <dbReference type="PROSITE" id="PS50112"/>
    </source>
</evidence>
<protein>
    <submittedName>
        <fullName evidence="5">PAS domain-containing protein</fullName>
    </submittedName>
</protein>
<dbReference type="InterPro" id="IPR002645">
    <property type="entry name" value="STAS_dom"/>
</dbReference>
<evidence type="ECO:0000259" key="4">
    <source>
        <dbReference type="PROSITE" id="PS50801"/>
    </source>
</evidence>
<dbReference type="Pfam" id="PF01740">
    <property type="entry name" value="STAS"/>
    <property type="match status" value="1"/>
</dbReference>